<name>A0A4R3K0Y6_9FIRM</name>
<dbReference type="AlphaFoldDB" id="A0A4R3K0Y6"/>
<keyword evidence="2" id="KW-1185">Reference proteome</keyword>
<protein>
    <submittedName>
        <fullName evidence="1">Uncharacterized protein DUF3990</fullName>
    </submittedName>
</protein>
<proteinExistence type="predicted"/>
<comment type="caution">
    <text evidence="1">The sequence shown here is derived from an EMBL/GenBank/DDBJ whole genome shotgun (WGS) entry which is preliminary data.</text>
</comment>
<sequence>MIVYHGSSIEVSRPDIYHSRDNVDFGKGFYITSIKEQAAKWAARFRRHQGKGVISIYELDIEECKANYSVLEFTGYTEEWLDFITTSRRLQNTSSYNIVIGGVANDKVFNTIELYFEGLIEKTEAIKRLRYEKPNLQMCIRNQKLIDEYLHYKESEEI</sequence>
<dbReference type="RefSeq" id="WP_132383515.1">
    <property type="nucleotide sequence ID" value="NZ_DAIQXH010000232.1"/>
</dbReference>
<organism evidence="1 2">
    <name type="scientific">Muricomes intestini</name>
    <dbReference type="NCBI Taxonomy" id="1796634"/>
    <lineage>
        <taxon>Bacteria</taxon>
        <taxon>Bacillati</taxon>
        <taxon>Bacillota</taxon>
        <taxon>Clostridia</taxon>
        <taxon>Lachnospirales</taxon>
        <taxon>Lachnospiraceae</taxon>
        <taxon>Muricomes</taxon>
    </lineage>
</organism>
<dbReference type="Proteomes" id="UP000295726">
    <property type="component" value="Unassembled WGS sequence"/>
</dbReference>
<dbReference type="OrthoDB" id="9813772at2"/>
<dbReference type="EMBL" id="SLZZ01000032">
    <property type="protein sequence ID" value="TCS75015.1"/>
    <property type="molecule type" value="Genomic_DNA"/>
</dbReference>
<dbReference type="InterPro" id="IPR025051">
    <property type="entry name" value="DUF3990"/>
</dbReference>
<accession>A0A4R3K0Y6</accession>
<reference evidence="1 2" key="1">
    <citation type="submission" date="2019-03" db="EMBL/GenBank/DDBJ databases">
        <title>Genomic Encyclopedia of Type Strains, Phase IV (KMG-IV): sequencing the most valuable type-strain genomes for metagenomic binning, comparative biology and taxonomic classification.</title>
        <authorList>
            <person name="Goeker M."/>
        </authorList>
    </citation>
    <scope>NUCLEOTIDE SEQUENCE [LARGE SCALE GENOMIC DNA]</scope>
    <source>
        <strain evidence="1 2">DSM 29489</strain>
    </source>
</reference>
<evidence type="ECO:0000313" key="2">
    <source>
        <dbReference type="Proteomes" id="UP000295726"/>
    </source>
</evidence>
<evidence type="ECO:0000313" key="1">
    <source>
        <dbReference type="EMBL" id="TCS75015.1"/>
    </source>
</evidence>
<dbReference type="Pfam" id="PF13151">
    <property type="entry name" value="DUF3990"/>
    <property type="match status" value="1"/>
</dbReference>
<gene>
    <name evidence="1" type="ORF">EDD59_1328</name>
</gene>